<dbReference type="EMBL" id="BMAC01000093">
    <property type="protein sequence ID" value="GFP84798.1"/>
    <property type="molecule type" value="Genomic_DNA"/>
</dbReference>
<dbReference type="InterPro" id="IPR044811">
    <property type="entry name" value="DME/ROS1"/>
</dbReference>
<feature type="compositionally biased region" description="Polar residues" evidence="1">
    <location>
        <begin position="96"/>
        <end position="110"/>
    </location>
</feature>
<feature type="compositionally biased region" description="Basic and acidic residues" evidence="1">
    <location>
        <begin position="559"/>
        <end position="570"/>
    </location>
</feature>
<dbReference type="GO" id="GO:0035514">
    <property type="term" value="F:DNA demethylase activity"/>
    <property type="evidence" value="ECO:0007669"/>
    <property type="project" value="InterPro"/>
</dbReference>
<protein>
    <submittedName>
        <fullName evidence="2">Demeter-like protein 2</fullName>
    </submittedName>
</protein>
<evidence type="ECO:0000256" key="1">
    <source>
        <dbReference type="SAM" id="MobiDB-lite"/>
    </source>
</evidence>
<dbReference type="GO" id="GO:0019104">
    <property type="term" value="F:DNA N-glycosylase activity"/>
    <property type="evidence" value="ECO:0007669"/>
    <property type="project" value="InterPro"/>
</dbReference>
<dbReference type="SUPFAM" id="SSF48150">
    <property type="entry name" value="DNA-glycosylase"/>
    <property type="match status" value="2"/>
</dbReference>
<dbReference type="AlphaFoldDB" id="A0A830BI62"/>
<feature type="compositionally biased region" description="Polar residues" evidence="1">
    <location>
        <begin position="543"/>
        <end position="557"/>
    </location>
</feature>
<dbReference type="PANTHER" id="PTHR46213:SF13">
    <property type="entry name" value="DEMETER-LIKE PROTEIN 2-RELATED"/>
    <property type="match status" value="1"/>
</dbReference>
<accession>A0A830BI62</accession>
<dbReference type="GO" id="GO:0006281">
    <property type="term" value="P:DNA repair"/>
    <property type="evidence" value="ECO:0007669"/>
    <property type="project" value="InterPro"/>
</dbReference>
<comment type="caution">
    <text evidence="2">The sequence shown here is derived from an EMBL/GenBank/DDBJ whole genome shotgun (WGS) entry which is preliminary data.</text>
</comment>
<dbReference type="GO" id="GO:0141166">
    <property type="term" value="P:chromosomal 5-methylcytosine DNA demethylation pathway"/>
    <property type="evidence" value="ECO:0007669"/>
    <property type="project" value="InterPro"/>
</dbReference>
<organism evidence="2 3">
    <name type="scientific">Phtheirospermum japonicum</name>
    <dbReference type="NCBI Taxonomy" id="374723"/>
    <lineage>
        <taxon>Eukaryota</taxon>
        <taxon>Viridiplantae</taxon>
        <taxon>Streptophyta</taxon>
        <taxon>Embryophyta</taxon>
        <taxon>Tracheophyta</taxon>
        <taxon>Spermatophyta</taxon>
        <taxon>Magnoliopsida</taxon>
        <taxon>eudicotyledons</taxon>
        <taxon>Gunneridae</taxon>
        <taxon>Pentapetalae</taxon>
        <taxon>asterids</taxon>
        <taxon>lamiids</taxon>
        <taxon>Lamiales</taxon>
        <taxon>Orobanchaceae</taxon>
        <taxon>Orobanchaceae incertae sedis</taxon>
        <taxon>Phtheirospermum</taxon>
    </lineage>
</organism>
<proteinExistence type="predicted"/>
<feature type="compositionally biased region" description="Basic and acidic residues" evidence="1">
    <location>
        <begin position="112"/>
        <end position="123"/>
    </location>
</feature>
<evidence type="ECO:0000313" key="2">
    <source>
        <dbReference type="EMBL" id="GFP84798.1"/>
    </source>
</evidence>
<dbReference type="InterPro" id="IPR011257">
    <property type="entry name" value="DNA_glycosylase"/>
</dbReference>
<feature type="region of interest" description="Disordered" evidence="1">
    <location>
        <begin position="96"/>
        <end position="123"/>
    </location>
</feature>
<dbReference type="OrthoDB" id="5607at2759"/>
<dbReference type="Gene3D" id="1.10.340.30">
    <property type="entry name" value="Hypothetical protein, domain 2"/>
    <property type="match status" value="2"/>
</dbReference>
<feature type="region of interest" description="Disordered" evidence="1">
    <location>
        <begin position="543"/>
        <end position="570"/>
    </location>
</feature>
<gene>
    <name evidence="2" type="ORF">PHJA_000623600</name>
</gene>
<feature type="compositionally biased region" description="Polar residues" evidence="1">
    <location>
        <begin position="345"/>
        <end position="359"/>
    </location>
</feature>
<name>A0A830BI62_9LAMI</name>
<dbReference type="PANTHER" id="PTHR46213">
    <property type="entry name" value="TRANSCRIPTIONAL ACTIVATOR DEMETER"/>
    <property type="match status" value="1"/>
</dbReference>
<reference evidence="2" key="1">
    <citation type="submission" date="2020-07" db="EMBL/GenBank/DDBJ databases">
        <title>Ethylene signaling mediates host invasion by parasitic plants.</title>
        <authorList>
            <person name="Yoshida S."/>
        </authorList>
    </citation>
    <scope>NUCLEOTIDE SEQUENCE</scope>
    <source>
        <strain evidence="2">Okayama</strain>
    </source>
</reference>
<feature type="compositionally biased region" description="Basic and acidic residues" evidence="1">
    <location>
        <begin position="361"/>
        <end position="372"/>
    </location>
</feature>
<evidence type="ECO:0000313" key="3">
    <source>
        <dbReference type="Proteomes" id="UP000653305"/>
    </source>
</evidence>
<sequence length="790" mass="89254">MHLIQGDKQLSPWNGSVVDSVVSVLLTQNVRDGISSQAFMNLASKFSVLSDGASDSAIHNSKLLRIAEGLSDEVDSGHLSIVAKDSIYCPSSQTQVDLEDGNVNSSQTESTSEERKGKDAEKQVTNHWDELRVKYCTKNRTDYNRDSVNWEEVRKTPYHDLATLILERGTNYLLSGKIKDFLERMVRDHGSIDLEWLRDVPPQEAKEYLLSIPDFCLKSVECVRLLSLHQQAIPVDKAKYGALDKFIYAMHLIQGDKQLSPWNGSVVDSVVSVLLTQNVRDGLSSQAFMNLASKFSVLSDGASDFAIHNSKLLRIAEGLSDEVDSGHLSIVAKDSIYCPSSQTQVDLEDGNVNSSQTESTSEERKGKDAEKQVTNHWDELRVKYCTKNRTDYNRDSVNWEEVKKNTVSRSGYIDLGKGHKLFTLWMVRDHGSIDLEVAERRSATGSKVSMTKKLLREYLLSIPDFCLKSVECVRLLSLHQQAIPAFMNLASKFSVLSDGASDSAIHNSKLLRIAEGLSDEVDSGHLSIVAKDSIYCPSSQTQVDLEDGNVNSSQTESTSEERKGKDAEKQVTNHWDELRVKYCTKNRTDYNRDSVNWEEVRKTPYHDLATLILERGTNYLLSGKIKDFLERMVRDHGSIDLEWLRDVPPQEAKEYLLSIPDFCLKSVECVRLLSLHQQAIPAKTKTPSRLVPWPIINGYYKSDHFKGWPYNPNNIYISTDEAILCCKLYQSMYTFASIIVKTKTPSGLLTRPILTGYYKSDRFKNRPYNPYNIYISPDEAILCCKSYQSM</sequence>
<keyword evidence="3" id="KW-1185">Reference proteome</keyword>
<dbReference type="Proteomes" id="UP000653305">
    <property type="component" value="Unassembled WGS sequence"/>
</dbReference>
<feature type="region of interest" description="Disordered" evidence="1">
    <location>
        <begin position="345"/>
        <end position="372"/>
    </location>
</feature>